<dbReference type="OrthoDB" id="7391238at2"/>
<evidence type="ECO:0000313" key="2">
    <source>
        <dbReference type="EMBL" id="ANK12752.1"/>
    </source>
</evidence>
<dbReference type="KEGG" id="pns:A9D12_07115"/>
<feature type="transmembrane region" description="Helical" evidence="1">
    <location>
        <begin position="63"/>
        <end position="85"/>
    </location>
</feature>
<dbReference type="AlphaFoldDB" id="A0A192D4D5"/>
<feature type="transmembrane region" description="Helical" evidence="1">
    <location>
        <begin position="92"/>
        <end position="113"/>
    </location>
</feature>
<keyword evidence="1" id="KW-0812">Transmembrane</keyword>
<protein>
    <submittedName>
        <fullName evidence="2">Uncharacterized protein</fullName>
    </submittedName>
</protein>
<organism evidence="2 3">
    <name type="scientific">Erythrobacter neustonensis</name>
    <dbReference type="NCBI Taxonomy" id="1112"/>
    <lineage>
        <taxon>Bacteria</taxon>
        <taxon>Pseudomonadati</taxon>
        <taxon>Pseudomonadota</taxon>
        <taxon>Alphaproteobacteria</taxon>
        <taxon>Sphingomonadales</taxon>
        <taxon>Erythrobacteraceae</taxon>
        <taxon>Erythrobacter/Porphyrobacter group</taxon>
        <taxon>Erythrobacter</taxon>
    </lineage>
</organism>
<dbReference type="Proteomes" id="UP000078263">
    <property type="component" value="Chromosome"/>
</dbReference>
<evidence type="ECO:0000313" key="3">
    <source>
        <dbReference type="Proteomes" id="UP000078263"/>
    </source>
</evidence>
<dbReference type="STRING" id="1112.A9D12_07115"/>
<keyword evidence="1" id="KW-0472">Membrane</keyword>
<dbReference type="EMBL" id="CP016033">
    <property type="protein sequence ID" value="ANK12752.1"/>
    <property type="molecule type" value="Genomic_DNA"/>
</dbReference>
<accession>A0A192D4D5</accession>
<keyword evidence="1" id="KW-1133">Transmembrane helix</keyword>
<sequence length="168" mass="18912">MEDLINFLNAYRVPAQHLIAVLLAGAIWRWGRGPEKWLIGVFLATMVVPVYAIRWLLPDRSGAAPFMMAHLVLDVIAFVLFLAIALRANRNYPLWVAGFQLVALGTQLMTIVWDGASPLALVILITGPSYCQLLLLNAGFVRHAFRERRYGRYREWRMTAPVSGGYAL</sequence>
<name>A0A192D4D5_9SPHN</name>
<proteinExistence type="predicted"/>
<dbReference type="RefSeq" id="WP_068350662.1">
    <property type="nucleotide sequence ID" value="NZ_CP016033.1"/>
</dbReference>
<evidence type="ECO:0000256" key="1">
    <source>
        <dbReference type="SAM" id="Phobius"/>
    </source>
</evidence>
<keyword evidence="3" id="KW-1185">Reference proteome</keyword>
<gene>
    <name evidence="2" type="ORF">A9D12_07115</name>
</gene>
<reference evidence="2 3" key="1">
    <citation type="submission" date="2016-05" db="EMBL/GenBank/DDBJ databases">
        <title>Compelete Genome Sequence of Bacteriochlorophyll-Synthesizing Bacterium Porphyrobacter neustonensis DSM 9434.</title>
        <authorList>
            <person name="Shi X.-L."/>
            <person name="Wu Y.-H."/>
            <person name="Cheng H."/>
            <person name="Xu L."/>
            <person name="Zhang X.-Q."/>
            <person name="Wang C.-S."/>
            <person name="Xu X.-W."/>
        </authorList>
    </citation>
    <scope>NUCLEOTIDE SEQUENCE [LARGE SCALE GENOMIC DNA]</scope>
    <source>
        <strain evidence="2 3">DSM 9434</strain>
    </source>
</reference>
<feature type="transmembrane region" description="Helical" evidence="1">
    <location>
        <begin position="119"/>
        <end position="140"/>
    </location>
</feature>
<feature type="transmembrane region" description="Helical" evidence="1">
    <location>
        <begin position="37"/>
        <end position="57"/>
    </location>
</feature>
<feature type="transmembrane region" description="Helical" evidence="1">
    <location>
        <begin position="13"/>
        <end position="30"/>
    </location>
</feature>